<sequence>MLCIVQYAASETVSTSFICNAGSHITTFPACNNFLNSGNSCATVLVRPGKQKCLCNQKYLDSLYKCENELQLCFLGNELDSTFDEGIKSWESLCDSIITFSPTTPSFSAYNEYPDQLCAEVKKVCQTAENMINECLSYVSDVDTSSFSSCTCRPELLRLDYSCEYIGNASCLATSLATEAALSNLWGYSDCDNFESVIGTGLPAMSDATLTDLPDLPSSTAVPGVTTSSSPASTSTQTSTAHHSSSNIAPLLSFAICIVVICLF</sequence>
<feature type="compositionally biased region" description="Low complexity" evidence="1">
    <location>
        <begin position="226"/>
        <end position="241"/>
    </location>
</feature>
<dbReference type="Proteomes" id="UP000091967">
    <property type="component" value="Unassembled WGS sequence"/>
</dbReference>
<feature type="region of interest" description="Disordered" evidence="1">
    <location>
        <begin position="220"/>
        <end position="241"/>
    </location>
</feature>
<reference evidence="2 3" key="1">
    <citation type="submission" date="2016-06" db="EMBL/GenBank/DDBJ databases">
        <title>Living apart together: crosstalk between the core and supernumerary genomes in a fungal plant pathogen.</title>
        <authorList>
            <person name="Vanheule A."/>
            <person name="Audenaert K."/>
            <person name="Warris S."/>
            <person name="Van De Geest H."/>
            <person name="Schijlen E."/>
            <person name="Hofte M."/>
            <person name="De Saeger S."/>
            <person name="Haesaert G."/>
            <person name="Waalwijk C."/>
            <person name="Van Der Lee T."/>
        </authorList>
    </citation>
    <scope>NUCLEOTIDE SEQUENCE [LARGE SCALE GENOMIC DNA]</scope>
    <source>
        <strain evidence="2 3">2516</strain>
    </source>
</reference>
<dbReference type="OMA" id="SFAICIV"/>
<accession>A0A1B8B0M6</accession>
<name>A0A1B8B0M6_FUSPO</name>
<comment type="caution">
    <text evidence="2">The sequence shown here is derived from an EMBL/GenBank/DDBJ whole genome shotgun (WGS) entry which is preliminary data.</text>
</comment>
<proteinExistence type="predicted"/>
<evidence type="ECO:0000256" key="1">
    <source>
        <dbReference type="SAM" id="MobiDB-lite"/>
    </source>
</evidence>
<dbReference type="AlphaFoldDB" id="A0A1B8B0M6"/>
<evidence type="ECO:0000313" key="2">
    <source>
        <dbReference type="EMBL" id="OBS26241.1"/>
    </source>
</evidence>
<dbReference type="EMBL" id="LYXU01000001">
    <property type="protein sequence ID" value="OBS26241.1"/>
    <property type="molecule type" value="Genomic_DNA"/>
</dbReference>
<keyword evidence="3" id="KW-1185">Reference proteome</keyword>
<evidence type="ECO:0000313" key="3">
    <source>
        <dbReference type="Proteomes" id="UP000091967"/>
    </source>
</evidence>
<protein>
    <submittedName>
        <fullName evidence="2">Uncharacterized protein</fullName>
    </submittedName>
</protein>
<organism evidence="2 3">
    <name type="scientific">Fusarium poae</name>
    <dbReference type="NCBI Taxonomy" id="36050"/>
    <lineage>
        <taxon>Eukaryota</taxon>
        <taxon>Fungi</taxon>
        <taxon>Dikarya</taxon>
        <taxon>Ascomycota</taxon>
        <taxon>Pezizomycotina</taxon>
        <taxon>Sordariomycetes</taxon>
        <taxon>Hypocreomycetidae</taxon>
        <taxon>Hypocreales</taxon>
        <taxon>Nectriaceae</taxon>
        <taxon>Fusarium</taxon>
    </lineage>
</organism>
<gene>
    <name evidence="2" type="ORF">FPOA_00182</name>
</gene>